<name>A0A9W6XTD1_9STRA</name>
<feature type="region of interest" description="Disordered" evidence="1">
    <location>
        <begin position="84"/>
        <end position="103"/>
    </location>
</feature>
<evidence type="ECO:0000256" key="1">
    <source>
        <dbReference type="SAM" id="MobiDB-lite"/>
    </source>
</evidence>
<sequence length="122" mass="12752">MTDAPTTDAPSGTSSSSILAFCAKPADVGPDYDDGHGHGGAIHVNNGGHSVHFDNEDAPTATSSRSMLSHVTNLLTSALTLRDRRPRQPKPIAPSTSMMIDAPTTFSRSNVTLVTKLLNLPG</sequence>
<organism evidence="2 3">
    <name type="scientific">Phytophthora lilii</name>
    <dbReference type="NCBI Taxonomy" id="2077276"/>
    <lineage>
        <taxon>Eukaryota</taxon>
        <taxon>Sar</taxon>
        <taxon>Stramenopiles</taxon>
        <taxon>Oomycota</taxon>
        <taxon>Peronosporomycetes</taxon>
        <taxon>Peronosporales</taxon>
        <taxon>Peronosporaceae</taxon>
        <taxon>Phytophthora</taxon>
    </lineage>
</organism>
<protein>
    <submittedName>
        <fullName evidence="2">Unnamed protein product</fullName>
    </submittedName>
</protein>
<feature type="compositionally biased region" description="Polar residues" evidence="1">
    <location>
        <begin position="94"/>
        <end position="103"/>
    </location>
</feature>
<dbReference type="EMBL" id="BSXW01003138">
    <property type="protein sequence ID" value="GMF45054.1"/>
    <property type="molecule type" value="Genomic_DNA"/>
</dbReference>
<comment type="caution">
    <text evidence="2">The sequence shown here is derived from an EMBL/GenBank/DDBJ whole genome shotgun (WGS) entry which is preliminary data.</text>
</comment>
<evidence type="ECO:0000313" key="3">
    <source>
        <dbReference type="Proteomes" id="UP001165083"/>
    </source>
</evidence>
<reference evidence="2" key="1">
    <citation type="submission" date="2023-04" db="EMBL/GenBank/DDBJ databases">
        <title>Phytophthora lilii NBRC 32176.</title>
        <authorList>
            <person name="Ichikawa N."/>
            <person name="Sato H."/>
            <person name="Tonouchi N."/>
        </authorList>
    </citation>
    <scope>NUCLEOTIDE SEQUENCE</scope>
    <source>
        <strain evidence="2">NBRC 32176</strain>
    </source>
</reference>
<dbReference type="AlphaFoldDB" id="A0A9W6XTD1"/>
<keyword evidence="3" id="KW-1185">Reference proteome</keyword>
<evidence type="ECO:0000313" key="2">
    <source>
        <dbReference type="EMBL" id="GMF45054.1"/>
    </source>
</evidence>
<proteinExistence type="predicted"/>
<feature type="region of interest" description="Disordered" evidence="1">
    <location>
        <begin position="29"/>
        <end position="67"/>
    </location>
</feature>
<accession>A0A9W6XTD1</accession>
<gene>
    <name evidence="2" type="ORF">Plil01_001698100</name>
</gene>
<dbReference type="Proteomes" id="UP001165083">
    <property type="component" value="Unassembled WGS sequence"/>
</dbReference>